<evidence type="ECO:0000313" key="1">
    <source>
        <dbReference type="EMBL" id="MBE4909026.1"/>
    </source>
</evidence>
<sequence length="76" mass="8839">MSTCNIDHSLEDVLKKLESQKTSLPHSLYEEIEAFLSSKLDQETLNKVFHLLKKYDLASEMEQSERNKKLTTILNL</sequence>
<protein>
    <submittedName>
        <fullName evidence="1">Group-specific protein</fullName>
    </submittedName>
</protein>
<dbReference type="Proteomes" id="UP001516662">
    <property type="component" value="Unassembled WGS sequence"/>
</dbReference>
<gene>
    <name evidence="1" type="ORF">IMZ08_13235</name>
</gene>
<proteinExistence type="predicted"/>
<name>A0ABR9QKJ6_9BACI</name>
<comment type="caution">
    <text evidence="1">The sequence shown here is derived from an EMBL/GenBank/DDBJ whole genome shotgun (WGS) entry which is preliminary data.</text>
</comment>
<accession>A0ABR9QKJ6</accession>
<organism evidence="1 2">
    <name type="scientific">Litchfieldia luteola</name>
    <dbReference type="NCBI Taxonomy" id="682179"/>
    <lineage>
        <taxon>Bacteria</taxon>
        <taxon>Bacillati</taxon>
        <taxon>Bacillota</taxon>
        <taxon>Bacilli</taxon>
        <taxon>Bacillales</taxon>
        <taxon>Bacillaceae</taxon>
        <taxon>Litchfieldia</taxon>
    </lineage>
</organism>
<keyword evidence="2" id="KW-1185">Reference proteome</keyword>
<dbReference type="RefSeq" id="WP_193537203.1">
    <property type="nucleotide sequence ID" value="NZ_JADCLJ010000020.1"/>
</dbReference>
<reference evidence="1 2" key="1">
    <citation type="submission" date="2020-10" db="EMBL/GenBank/DDBJ databases">
        <title>Bacillus sp. HD4P25, an endophyte from a halophyte.</title>
        <authorList>
            <person name="Sun J.-Q."/>
        </authorList>
    </citation>
    <scope>NUCLEOTIDE SEQUENCE [LARGE SCALE GENOMIC DNA]</scope>
    <source>
        <strain evidence="1 2">YIM 93174</strain>
    </source>
</reference>
<dbReference type="EMBL" id="JADCLJ010000020">
    <property type="protein sequence ID" value="MBE4909026.1"/>
    <property type="molecule type" value="Genomic_DNA"/>
</dbReference>
<evidence type="ECO:0000313" key="2">
    <source>
        <dbReference type="Proteomes" id="UP001516662"/>
    </source>
</evidence>